<organism evidence="10">
    <name type="scientific">Rhizophora mucronata</name>
    <name type="common">Asiatic mangrove</name>
    <dbReference type="NCBI Taxonomy" id="61149"/>
    <lineage>
        <taxon>Eukaryota</taxon>
        <taxon>Viridiplantae</taxon>
        <taxon>Streptophyta</taxon>
        <taxon>Embryophyta</taxon>
        <taxon>Tracheophyta</taxon>
        <taxon>Spermatophyta</taxon>
        <taxon>Magnoliopsida</taxon>
        <taxon>eudicotyledons</taxon>
        <taxon>Gunneridae</taxon>
        <taxon>Pentapetalae</taxon>
        <taxon>rosids</taxon>
        <taxon>fabids</taxon>
        <taxon>Malpighiales</taxon>
        <taxon>Rhizophoraceae</taxon>
        <taxon>Rhizophora</taxon>
    </lineage>
</organism>
<dbReference type="EMBL" id="GGEC01039220">
    <property type="protein sequence ID" value="MBX19704.1"/>
    <property type="molecule type" value="Transcribed_RNA"/>
</dbReference>
<dbReference type="SUPFAM" id="SSF49562">
    <property type="entry name" value="C2 domain (Calcium/lipid-binding domain, CaLB)"/>
    <property type="match status" value="1"/>
</dbReference>
<dbReference type="GO" id="GO:0016314">
    <property type="term" value="F:phosphatidylinositol-3,4,5-trisphosphate 3-phosphatase activity"/>
    <property type="evidence" value="ECO:0007669"/>
    <property type="project" value="UniProtKB-EC"/>
</dbReference>
<comment type="similarity">
    <text evidence="2">Belongs to the PTEN phosphatase protein family.</text>
</comment>
<feature type="domain" description="C2 tensin-type" evidence="9">
    <location>
        <begin position="323"/>
        <end position="450"/>
    </location>
</feature>
<comment type="catalytic activity">
    <reaction evidence="1">
        <text>a 1,2-diacyl-sn-glycero-3-phospho-(1D-myo-inositol-3,4,5-trisphosphate) + H2O = a 1,2-diacyl-sn-glycero-3-phospho-(1D-myo-inositol-4,5-bisphosphate) + phosphate</text>
        <dbReference type="Rhea" id="RHEA:25017"/>
        <dbReference type="ChEBI" id="CHEBI:15377"/>
        <dbReference type="ChEBI" id="CHEBI:43474"/>
        <dbReference type="ChEBI" id="CHEBI:57836"/>
        <dbReference type="ChEBI" id="CHEBI:58456"/>
        <dbReference type="EC" id="3.1.3.67"/>
    </reaction>
</comment>
<dbReference type="Gene3D" id="3.90.190.10">
    <property type="entry name" value="Protein tyrosine phosphatase superfamily"/>
    <property type="match status" value="1"/>
</dbReference>
<keyword evidence="5" id="KW-0443">Lipid metabolism</keyword>
<dbReference type="InterPro" id="IPR029023">
    <property type="entry name" value="Tensin_phosphatase"/>
</dbReference>
<dbReference type="FunFam" id="3.90.190.10:FF:000053">
    <property type="entry name" value="Phosphatidylinositol 3,4,5-trisphosphate 3-phosphatase TPTE2"/>
    <property type="match status" value="1"/>
</dbReference>
<dbReference type="PANTHER" id="PTHR12305">
    <property type="entry name" value="PHOSPHATASE WITH HOMOLOGY TO TENSIN"/>
    <property type="match status" value="1"/>
</dbReference>
<dbReference type="InterPro" id="IPR045101">
    <property type="entry name" value="PTP_PTEN"/>
</dbReference>
<feature type="compositionally biased region" description="Polar residues" evidence="6">
    <location>
        <begin position="452"/>
        <end position="462"/>
    </location>
</feature>
<dbReference type="PROSITE" id="PS50056">
    <property type="entry name" value="TYR_PHOSPHATASE_2"/>
    <property type="match status" value="1"/>
</dbReference>
<dbReference type="CDD" id="cd14509">
    <property type="entry name" value="PTP_PTEN"/>
    <property type="match status" value="1"/>
</dbReference>
<dbReference type="AlphaFoldDB" id="A0A2P2LP10"/>
<feature type="compositionally biased region" description="Polar residues" evidence="6">
    <location>
        <begin position="58"/>
        <end position="79"/>
    </location>
</feature>
<dbReference type="GO" id="GO:0005829">
    <property type="term" value="C:cytosol"/>
    <property type="evidence" value="ECO:0007669"/>
    <property type="project" value="TreeGrafter"/>
</dbReference>
<dbReference type="InterPro" id="IPR016130">
    <property type="entry name" value="Tyr_Pase_AS"/>
</dbReference>
<dbReference type="InterPro" id="IPR014020">
    <property type="entry name" value="Tensin_C2-dom"/>
</dbReference>
<dbReference type="Pfam" id="PF22918">
    <property type="entry name" value="PTEN2_C2"/>
    <property type="match status" value="1"/>
</dbReference>
<dbReference type="GO" id="GO:0004721">
    <property type="term" value="F:phosphoprotein phosphatase activity"/>
    <property type="evidence" value="ECO:0007669"/>
    <property type="project" value="UniProtKB-KW"/>
</dbReference>
<dbReference type="InterPro" id="IPR035892">
    <property type="entry name" value="C2_domain_sf"/>
</dbReference>
<evidence type="ECO:0000259" key="9">
    <source>
        <dbReference type="PROSITE" id="PS51182"/>
    </source>
</evidence>
<dbReference type="Gene3D" id="2.60.40.1110">
    <property type="match status" value="1"/>
</dbReference>
<feature type="domain" description="Phosphatase tensin-type" evidence="8">
    <location>
        <begin position="137"/>
        <end position="316"/>
    </location>
</feature>
<dbReference type="PROSITE" id="PS51181">
    <property type="entry name" value="PPASE_TENSIN"/>
    <property type="match status" value="1"/>
</dbReference>
<dbReference type="Pfam" id="PF22785">
    <property type="entry name" value="Tc-R-P"/>
    <property type="match status" value="1"/>
</dbReference>
<evidence type="ECO:0000259" key="7">
    <source>
        <dbReference type="PROSITE" id="PS50056"/>
    </source>
</evidence>
<dbReference type="EMBL" id="GGEC01039221">
    <property type="protein sequence ID" value="MBX19705.1"/>
    <property type="molecule type" value="Transcribed_RNA"/>
</dbReference>
<evidence type="ECO:0000256" key="4">
    <source>
        <dbReference type="ARBA" id="ARBA00022912"/>
    </source>
</evidence>
<dbReference type="InterPro" id="IPR029021">
    <property type="entry name" value="Prot-tyrosine_phosphatase-like"/>
</dbReference>
<feature type="compositionally biased region" description="Polar residues" evidence="6">
    <location>
        <begin position="485"/>
        <end position="496"/>
    </location>
</feature>
<protein>
    <submittedName>
        <fullName evidence="10">Phosphatidylinositol 3 4 5-trisphosphate 3-phosphatase and dual-specificity protein phosphatase PTEN-like</fullName>
    </submittedName>
</protein>
<dbReference type="PROSITE" id="PS00383">
    <property type="entry name" value="TYR_PHOSPHATASE_1"/>
    <property type="match status" value="1"/>
</dbReference>
<sequence>MSSVYIDSSVPSVKAPDLQPSAGAMDAGQDSSSRDGPSKLSAAGIASWAKSLKIPQPLASTPDDSPTGNSEKSTFSRFTSGFGLRPSPKSPPKDDSPEGTSQSGLFGTITKGLVDSSKNAVKAVQVKARHAVSQNKRRYQEGGFDLDMTYITENIIAMGFPAGDMSSGFFSYVEGFYRNHMEEVIKFFETHHKGKYKVYNLCSERLYDASLFEGKVASFPFDDHNCPPTQLIISFCQSAYSWLKEDIENVVVVHCKAGMARTGLMISSLLLYLRFFPTAEESIDYYNQKRCIDGKGLVLPSQIRYVKYFERILTYFNGENQPGRRCMLRGFRLHRCPYWIRPSITISDHSGVLFSSKKHPRTKDSLPEDYWFSAPKKGVMVFTLPGEPGLAEVAGDFKVHFHDRQGDFYFWLNTTMVENRKILNTGDMDGFDKRKLPSPGFQVEVVLVDYSGTTSTEPNTESSAKKSEEGPNGASAVVDAGTVSDAPSQNKDPGSNNKDDVFSDSEAEEYVSSQRRQAQAASLGEETVNTSTAIAETNSKSDQVGSSTPVTEQFSLLSTDSQQMVANSQPKSGAAGGAVSDFAINNSESEFKAMAADASVFTFGDFEDYESE</sequence>
<dbReference type="InterPro" id="IPR000387">
    <property type="entry name" value="Tyr_Pase_dom"/>
</dbReference>
<evidence type="ECO:0000313" key="10">
    <source>
        <dbReference type="EMBL" id="MBX19704.1"/>
    </source>
</evidence>
<feature type="compositionally biased region" description="Polar residues" evidence="6">
    <location>
        <begin position="1"/>
        <end position="11"/>
    </location>
</feature>
<evidence type="ECO:0000256" key="3">
    <source>
        <dbReference type="ARBA" id="ARBA00022801"/>
    </source>
</evidence>
<feature type="region of interest" description="Disordered" evidence="6">
    <location>
        <begin position="452"/>
        <end position="529"/>
    </location>
</feature>
<evidence type="ECO:0000256" key="1">
    <source>
        <dbReference type="ARBA" id="ARBA00000536"/>
    </source>
</evidence>
<dbReference type="PANTHER" id="PTHR12305:SF96">
    <property type="entry name" value="PHOSPHATIDYLINOSITOL 3,4,5-TRISPHOSPHATE 3-PHOSPHATASE AND PROTEIN-TYROSINE-PHOSPHATASE PTEN2A"/>
    <property type="match status" value="1"/>
</dbReference>
<evidence type="ECO:0000256" key="2">
    <source>
        <dbReference type="ARBA" id="ARBA00007881"/>
    </source>
</evidence>
<dbReference type="SUPFAM" id="SSF52799">
    <property type="entry name" value="(Phosphotyrosine protein) phosphatases II"/>
    <property type="match status" value="1"/>
</dbReference>
<feature type="region of interest" description="Disordered" evidence="6">
    <location>
        <begin position="1"/>
        <end position="107"/>
    </location>
</feature>
<keyword evidence="4" id="KW-0904">Protein phosphatase</keyword>
<feature type="domain" description="Tyrosine specific protein phosphatases" evidence="7">
    <location>
        <begin position="230"/>
        <end position="290"/>
    </location>
</feature>
<name>A0A2P2LP10_RHIMU</name>
<keyword evidence="3" id="KW-0378">Hydrolase</keyword>
<dbReference type="SMART" id="SM01326">
    <property type="entry name" value="PTEN_C2"/>
    <property type="match status" value="1"/>
</dbReference>
<proteinExistence type="inferred from homology"/>
<dbReference type="InterPro" id="IPR055183">
    <property type="entry name" value="PTEN2A/B_C2"/>
</dbReference>
<dbReference type="InterPro" id="IPR051281">
    <property type="entry name" value="Dual-spec_lipid-protein_phosph"/>
</dbReference>
<feature type="compositionally biased region" description="Polar residues" evidence="6">
    <location>
        <begin position="511"/>
        <end position="520"/>
    </location>
</feature>
<dbReference type="GO" id="GO:0006629">
    <property type="term" value="P:lipid metabolic process"/>
    <property type="evidence" value="ECO:0007669"/>
    <property type="project" value="UniProtKB-KW"/>
</dbReference>
<accession>A0A2P2LP10</accession>
<reference evidence="10" key="1">
    <citation type="submission" date="2018-02" db="EMBL/GenBank/DDBJ databases">
        <title>Rhizophora mucronata_Transcriptome.</title>
        <authorList>
            <person name="Meera S.P."/>
            <person name="Sreeshan A."/>
            <person name="Augustine A."/>
        </authorList>
    </citation>
    <scope>NUCLEOTIDE SEQUENCE</scope>
    <source>
        <tissue evidence="10">Leaf</tissue>
    </source>
</reference>
<evidence type="ECO:0000256" key="6">
    <source>
        <dbReference type="SAM" id="MobiDB-lite"/>
    </source>
</evidence>
<evidence type="ECO:0000259" key="8">
    <source>
        <dbReference type="PROSITE" id="PS51181"/>
    </source>
</evidence>
<dbReference type="PROSITE" id="PS51182">
    <property type="entry name" value="C2_TENSIN"/>
    <property type="match status" value="1"/>
</dbReference>
<evidence type="ECO:0000256" key="5">
    <source>
        <dbReference type="ARBA" id="ARBA00023098"/>
    </source>
</evidence>